<gene>
    <name evidence="1" type="ORF">C4S77_05685</name>
</gene>
<reference evidence="1 2" key="1">
    <citation type="submission" date="2018-02" db="EMBL/GenBank/DDBJ databases">
        <title>Genome sequences of Apibacter spp., gut symbionts of Asian honey bees.</title>
        <authorList>
            <person name="Kwong W.K."/>
            <person name="Steele M.I."/>
            <person name="Moran N.A."/>
        </authorList>
    </citation>
    <scope>NUCLEOTIDE SEQUENCE [LARGE SCALE GENOMIC DNA]</scope>
    <source>
        <strain evidence="2">wkB301</strain>
    </source>
</reference>
<dbReference type="EMBL" id="PSZM01000036">
    <property type="protein sequence ID" value="PQL93149.1"/>
    <property type="molecule type" value="Genomic_DNA"/>
</dbReference>
<protein>
    <submittedName>
        <fullName evidence="1">Uncharacterized protein</fullName>
    </submittedName>
</protein>
<proteinExistence type="predicted"/>
<organism evidence="1 2">
    <name type="scientific">Apibacter adventoris</name>
    <dbReference type="NCBI Taxonomy" id="1679466"/>
    <lineage>
        <taxon>Bacteria</taxon>
        <taxon>Pseudomonadati</taxon>
        <taxon>Bacteroidota</taxon>
        <taxon>Flavobacteriia</taxon>
        <taxon>Flavobacteriales</taxon>
        <taxon>Weeksellaceae</taxon>
        <taxon>Apibacter</taxon>
    </lineage>
</organism>
<evidence type="ECO:0000313" key="2">
    <source>
        <dbReference type="Proteomes" id="UP000238042"/>
    </source>
</evidence>
<name>A0A2S8ADY4_9FLAO</name>
<dbReference type="AlphaFoldDB" id="A0A2S8ADY4"/>
<sequence>MFSKKIMGKVNFGANNSLFSNIYSQDSVYKTTMKTQGQVVTYDISLNYKNEQVTLYLKNLLLNGKAPDFLVDQLACRAGNPLYPLTLSLTPHGGIHRIVNYAEILSRWNSVKNDLFTYYKDSYSQNYLQQNNDFYNSEILLKTRIQNTAFFFLFFGGIYQRELDQDFYREYSCKYKGVEYYFSERVDALTDNQNCFSLYREGVHEDRTEKLSMRYLLRNSDKNIEKAFFTLYKNGRAEQQLSLEESEIQSVVMKKELSSYAAKNSVNFWIDEKK</sequence>
<evidence type="ECO:0000313" key="1">
    <source>
        <dbReference type="EMBL" id="PQL93149.1"/>
    </source>
</evidence>
<comment type="caution">
    <text evidence="1">The sequence shown here is derived from an EMBL/GenBank/DDBJ whole genome shotgun (WGS) entry which is preliminary data.</text>
</comment>
<dbReference type="Proteomes" id="UP000238042">
    <property type="component" value="Unassembled WGS sequence"/>
</dbReference>
<accession>A0A2S8ADY4</accession>
<keyword evidence="2" id="KW-1185">Reference proteome</keyword>